<protein>
    <submittedName>
        <fullName evidence="2">GNAT family N-acetyltransferase</fullName>
    </submittedName>
</protein>
<gene>
    <name evidence="2" type="ORF">RPMA_03865</name>
</gene>
<proteinExistence type="predicted"/>
<dbReference type="InterPro" id="IPR000182">
    <property type="entry name" value="GNAT_dom"/>
</dbReference>
<dbReference type="PROSITE" id="PS51186">
    <property type="entry name" value="GNAT"/>
    <property type="match status" value="1"/>
</dbReference>
<dbReference type="CDD" id="cd04301">
    <property type="entry name" value="NAT_SF"/>
    <property type="match status" value="1"/>
</dbReference>
<evidence type="ECO:0000313" key="2">
    <source>
        <dbReference type="EMBL" id="QUS38086.1"/>
    </source>
</evidence>
<feature type="domain" description="N-acetyltransferase" evidence="1">
    <location>
        <begin position="36"/>
        <end position="172"/>
    </location>
</feature>
<keyword evidence="3" id="KW-1185">Reference proteome</keyword>
<dbReference type="RefSeq" id="WP_408056504.1">
    <property type="nucleotide sequence ID" value="NZ_CP036498.1"/>
</dbReference>
<reference evidence="2 3" key="1">
    <citation type="submission" date="2019-02" db="EMBL/GenBank/DDBJ databases">
        <title>Emended description of the genus Rhodopseudomonas and description of Rhodopseudomonas albus sp. nov., a non-phototrophic, heavy-metal-tolerant bacterium isolated from garden soil.</title>
        <authorList>
            <person name="Bao Z."/>
            <person name="Cao W.W."/>
            <person name="Sato Y."/>
            <person name="Nishizawa T."/>
            <person name="Zhao J."/>
            <person name="Guo Y."/>
            <person name="Ohta H."/>
        </authorList>
    </citation>
    <scope>NUCLEOTIDE SEQUENCE [LARGE SCALE GENOMIC DNA]</scope>
    <source>
        <strain evidence="2 3">SK50-23</strain>
    </source>
</reference>
<dbReference type="Gene3D" id="3.40.630.30">
    <property type="match status" value="1"/>
</dbReference>
<dbReference type="SUPFAM" id="SSF55729">
    <property type="entry name" value="Acyl-CoA N-acyltransferases (Nat)"/>
    <property type="match status" value="1"/>
</dbReference>
<dbReference type="InterPro" id="IPR016181">
    <property type="entry name" value="Acyl_CoA_acyltransferase"/>
</dbReference>
<name>A0ABX8A3B5_9BRAD</name>
<accession>A0ABX8A3B5</accession>
<dbReference type="Pfam" id="PF00583">
    <property type="entry name" value="Acetyltransf_1"/>
    <property type="match status" value="1"/>
</dbReference>
<dbReference type="Proteomes" id="UP000682843">
    <property type="component" value="Chromosome"/>
</dbReference>
<evidence type="ECO:0000313" key="3">
    <source>
        <dbReference type="Proteomes" id="UP000682843"/>
    </source>
</evidence>
<organism evidence="2 3">
    <name type="scientific">Tardiphaga alba</name>
    <dbReference type="NCBI Taxonomy" id="340268"/>
    <lineage>
        <taxon>Bacteria</taxon>
        <taxon>Pseudomonadati</taxon>
        <taxon>Pseudomonadota</taxon>
        <taxon>Alphaproteobacteria</taxon>
        <taxon>Hyphomicrobiales</taxon>
        <taxon>Nitrobacteraceae</taxon>
        <taxon>Tardiphaga</taxon>
    </lineage>
</organism>
<dbReference type="EMBL" id="CP036498">
    <property type="protein sequence ID" value="QUS38086.1"/>
    <property type="molecule type" value="Genomic_DNA"/>
</dbReference>
<sequence>MISAANQLETTGMRGQFDLDFAPFRGCRGVADHFERVYSTLTVAGVTQLYPGFDAWFATKVIPGLRSGERRIITCFMRETLAGVAICKRTESEAKLCTLWVAPEARGRGAATELAKEAFAWLGNVKPLFTVPDERLPEFQPLLRAWSFSDHVEASGMYRPGRIEHVFNSGRH</sequence>
<evidence type="ECO:0000259" key="1">
    <source>
        <dbReference type="PROSITE" id="PS51186"/>
    </source>
</evidence>